<evidence type="ECO:0000313" key="5">
    <source>
        <dbReference type="EMBL" id="KAI3950362.1"/>
    </source>
</evidence>
<dbReference type="PANTHER" id="PTHR48027">
    <property type="entry name" value="HETEROGENEOUS NUCLEAR RIBONUCLEOPROTEIN 87F-RELATED"/>
    <property type="match status" value="1"/>
</dbReference>
<organism evidence="5 6">
    <name type="scientific">Papaver atlanticum</name>
    <dbReference type="NCBI Taxonomy" id="357466"/>
    <lineage>
        <taxon>Eukaryota</taxon>
        <taxon>Viridiplantae</taxon>
        <taxon>Streptophyta</taxon>
        <taxon>Embryophyta</taxon>
        <taxon>Tracheophyta</taxon>
        <taxon>Spermatophyta</taxon>
        <taxon>Magnoliopsida</taxon>
        <taxon>Ranunculales</taxon>
        <taxon>Papaveraceae</taxon>
        <taxon>Papaveroideae</taxon>
        <taxon>Papaver</taxon>
    </lineage>
</organism>
<evidence type="ECO:0000256" key="3">
    <source>
        <dbReference type="SAM" id="MobiDB-lite"/>
    </source>
</evidence>
<accession>A0AAD4XVL5</accession>
<sequence length="264" mass="28507">MAFASKLGSLVTQKLSASNGQGSLASMYNAVRCMSGGPGGSKLFIGGLSYNSNDQQLKAAFDNFGVVTDARVITDRETGRSMCFGFVSYSCEENASQALTMDGQDLGGRQIRMAEEMTVSKPAFLLALHDFNYKILSLNCTDYGRVKNCRCLIPSKDGVIVQENGYHVRNDVFSESITAASQELGEPSHVPDLAVPDTIAPIAEELSNGVEVHHHLNNEEEVVVQEEVEEPPQVQPVQIEVRQLTEPAGPMAQEDASKKSYAAG</sequence>
<name>A0AAD4XVL5_9MAGN</name>
<dbReference type="InterPro" id="IPR000504">
    <property type="entry name" value="RRM_dom"/>
</dbReference>
<feature type="region of interest" description="Disordered" evidence="3">
    <location>
        <begin position="244"/>
        <end position="264"/>
    </location>
</feature>
<comment type="caution">
    <text evidence="5">The sequence shown here is derived from an EMBL/GenBank/DDBJ whole genome shotgun (WGS) entry which is preliminary data.</text>
</comment>
<dbReference type="Pfam" id="PF00076">
    <property type="entry name" value="RRM_1"/>
    <property type="match status" value="1"/>
</dbReference>
<evidence type="ECO:0000256" key="1">
    <source>
        <dbReference type="ARBA" id="ARBA00022884"/>
    </source>
</evidence>
<feature type="domain" description="RRM" evidence="4">
    <location>
        <begin position="41"/>
        <end position="118"/>
    </location>
</feature>
<dbReference type="Proteomes" id="UP001202328">
    <property type="component" value="Unassembled WGS sequence"/>
</dbReference>
<dbReference type="SMART" id="SM00360">
    <property type="entry name" value="RRM"/>
    <property type="match status" value="1"/>
</dbReference>
<gene>
    <name evidence="5" type="ORF">MKW98_003845</name>
</gene>
<dbReference type="PROSITE" id="PS50102">
    <property type="entry name" value="RRM"/>
    <property type="match status" value="1"/>
</dbReference>
<protein>
    <recommendedName>
        <fullName evidence="4">RRM domain-containing protein</fullName>
    </recommendedName>
</protein>
<dbReference type="InterPro" id="IPR012677">
    <property type="entry name" value="Nucleotide-bd_a/b_plait_sf"/>
</dbReference>
<dbReference type="Gene3D" id="3.30.70.330">
    <property type="match status" value="1"/>
</dbReference>
<evidence type="ECO:0000259" key="4">
    <source>
        <dbReference type="PROSITE" id="PS50102"/>
    </source>
</evidence>
<keyword evidence="1 2" id="KW-0694">RNA-binding</keyword>
<dbReference type="EMBL" id="JAJJMB010002868">
    <property type="protein sequence ID" value="KAI3950362.1"/>
    <property type="molecule type" value="Genomic_DNA"/>
</dbReference>
<dbReference type="AlphaFoldDB" id="A0AAD4XVL5"/>
<evidence type="ECO:0000256" key="2">
    <source>
        <dbReference type="PROSITE-ProRule" id="PRU00176"/>
    </source>
</evidence>
<dbReference type="InterPro" id="IPR052462">
    <property type="entry name" value="SLIRP/GR-RBP-like"/>
</dbReference>
<proteinExistence type="predicted"/>
<keyword evidence="6" id="KW-1185">Reference proteome</keyword>
<evidence type="ECO:0000313" key="6">
    <source>
        <dbReference type="Proteomes" id="UP001202328"/>
    </source>
</evidence>
<dbReference type="InterPro" id="IPR035979">
    <property type="entry name" value="RBD_domain_sf"/>
</dbReference>
<dbReference type="SUPFAM" id="SSF54928">
    <property type="entry name" value="RNA-binding domain, RBD"/>
    <property type="match status" value="1"/>
</dbReference>
<dbReference type="GO" id="GO:0003723">
    <property type="term" value="F:RNA binding"/>
    <property type="evidence" value="ECO:0007669"/>
    <property type="project" value="UniProtKB-UniRule"/>
</dbReference>
<reference evidence="5" key="1">
    <citation type="submission" date="2022-04" db="EMBL/GenBank/DDBJ databases">
        <title>A functionally conserved STORR gene fusion in Papaver species that diverged 16.8 million years ago.</title>
        <authorList>
            <person name="Catania T."/>
        </authorList>
    </citation>
    <scope>NUCLEOTIDE SEQUENCE</scope>
    <source>
        <strain evidence="5">S-188037</strain>
    </source>
</reference>